<dbReference type="AlphaFoldDB" id="A0A2S6CSY5"/>
<evidence type="ECO:0000313" key="1">
    <source>
        <dbReference type="EMBL" id="PPJ62807.1"/>
    </source>
</evidence>
<reference evidence="1 2" key="1">
    <citation type="submission" date="2018-02" db="EMBL/GenBank/DDBJ databases">
        <title>Discovery of a pederin family compound in a non-symbiotic bloom-forming cyanobacterium.</title>
        <authorList>
            <person name="Kust A."/>
            <person name="Mares J."/>
            <person name="Jokela J."/>
            <person name="Urajova P."/>
            <person name="Hajek J."/>
            <person name="Saurav K."/>
            <person name="Voracova K."/>
            <person name="Fewer D.P."/>
            <person name="Haapaniemi E."/>
            <person name="Permi P."/>
            <person name="Rehakova K."/>
            <person name="Sivonen K."/>
            <person name="Hrouzek P."/>
        </authorList>
    </citation>
    <scope>NUCLEOTIDE SEQUENCE [LARGE SCALE GENOMIC DNA]</scope>
    <source>
        <strain evidence="1 2">CHARLIE-1</strain>
    </source>
</reference>
<dbReference type="EMBL" id="PGEM01000095">
    <property type="protein sequence ID" value="PPJ62807.1"/>
    <property type="molecule type" value="Genomic_DNA"/>
</dbReference>
<comment type="caution">
    <text evidence="1">The sequence shown here is derived from an EMBL/GenBank/DDBJ whole genome shotgun (WGS) entry which is preliminary data.</text>
</comment>
<accession>A0A2S6CSY5</accession>
<dbReference type="Proteomes" id="UP000239589">
    <property type="component" value="Unassembled WGS sequence"/>
</dbReference>
<dbReference type="OrthoDB" id="516277at2"/>
<evidence type="ECO:0000313" key="2">
    <source>
        <dbReference type="Proteomes" id="UP000239589"/>
    </source>
</evidence>
<sequence>MTDLKKQFCSQTGFNCLSLPINKSCFLQIGAVSILMLILVQKATSEALLNLGEASEELFRGDRLPVLNFPDDDL</sequence>
<organism evidence="1 2">
    <name type="scientific">Cuspidothrix issatschenkoi CHARLIE-1</name>
    <dbReference type="NCBI Taxonomy" id="2052836"/>
    <lineage>
        <taxon>Bacteria</taxon>
        <taxon>Bacillati</taxon>
        <taxon>Cyanobacteriota</taxon>
        <taxon>Cyanophyceae</taxon>
        <taxon>Nostocales</taxon>
        <taxon>Aphanizomenonaceae</taxon>
        <taxon>Cuspidothrix</taxon>
    </lineage>
</organism>
<dbReference type="RefSeq" id="WP_104388328.1">
    <property type="nucleotide sequence ID" value="NZ_PGEM01000095.1"/>
</dbReference>
<keyword evidence="2" id="KW-1185">Reference proteome</keyword>
<name>A0A2S6CSY5_9CYAN</name>
<protein>
    <submittedName>
        <fullName evidence="1">Uncharacterized protein</fullName>
    </submittedName>
</protein>
<proteinExistence type="predicted"/>
<gene>
    <name evidence="1" type="ORF">CUN59_13485</name>
</gene>